<protein>
    <recommendedName>
        <fullName evidence="3">DUF4848 domain-containing protein</fullName>
    </recommendedName>
</protein>
<reference evidence="1 2" key="1">
    <citation type="submission" date="2024-03" db="EMBL/GenBank/DDBJ databases">
        <title>Aquirufa genome sequencing.</title>
        <authorList>
            <person name="Pitt A."/>
            <person name="Hahn M.W."/>
        </authorList>
    </citation>
    <scope>NUCLEOTIDE SEQUENCE [LARGE SCALE GENOMIC DNA]</scope>
    <source>
        <strain evidence="1 2">HETE-83D</strain>
    </source>
</reference>
<dbReference type="PROSITE" id="PS51257">
    <property type="entry name" value="PROKAR_LIPOPROTEIN"/>
    <property type="match status" value="1"/>
</dbReference>
<evidence type="ECO:0000313" key="2">
    <source>
        <dbReference type="Proteomes" id="UP001598019"/>
    </source>
</evidence>
<accession>A0ABW6DMH2</accession>
<evidence type="ECO:0008006" key="3">
    <source>
        <dbReference type="Google" id="ProtNLM"/>
    </source>
</evidence>
<sequence length="323" mass="36703">MKNHYTTYVVAILFAFTFFISSCSKDPAASIVPASTTYTLLNSNGFLAFEDQVAFQAYVEKFQKNPSDPGIMRDIQFLESQSTELRKLDTLTLSQMAETGDLTGFEHLLKLVGDGEEKSLQPLVDDTILSRLISKDGLIQIGELVYQVSSTKVFQIRIVDFELNKATFLAFPEKVTQATAYKSQAVNAIKPTNAVKMQNRVESNSVTYENPGQGTCRFTAEVYLLDLGFYRKLAVRVKHEWRQRFWFSYYWGNSSAAMSMEGDINFLEYYTPFTKHYSASTNDDYKIETVIDETYNYVPLNWATNVGTAICRGRNGLYYSLTI</sequence>
<proteinExistence type="predicted"/>
<comment type="caution">
    <text evidence="1">The sequence shown here is derived from an EMBL/GenBank/DDBJ whole genome shotgun (WGS) entry which is preliminary data.</text>
</comment>
<dbReference type="EMBL" id="JBBKXX010000003">
    <property type="protein sequence ID" value="MFD3408711.1"/>
    <property type="molecule type" value="Genomic_DNA"/>
</dbReference>
<name>A0ABW6DMH2_9BACT</name>
<dbReference type="RefSeq" id="WP_377981091.1">
    <property type="nucleotide sequence ID" value="NZ_JBBKXX010000003.1"/>
</dbReference>
<organism evidence="1 2">
    <name type="scientific">Aquirufa esocilacus</name>
    <dbReference type="NCBI Taxonomy" id="3096513"/>
    <lineage>
        <taxon>Bacteria</taxon>
        <taxon>Pseudomonadati</taxon>
        <taxon>Bacteroidota</taxon>
        <taxon>Cytophagia</taxon>
        <taxon>Cytophagales</taxon>
        <taxon>Flectobacillaceae</taxon>
        <taxon>Aquirufa</taxon>
    </lineage>
</organism>
<dbReference type="Proteomes" id="UP001598019">
    <property type="component" value="Unassembled WGS sequence"/>
</dbReference>
<evidence type="ECO:0000313" key="1">
    <source>
        <dbReference type="EMBL" id="MFD3408711.1"/>
    </source>
</evidence>
<gene>
    <name evidence="1" type="ORF">SKC37_08595</name>
</gene>
<keyword evidence="2" id="KW-1185">Reference proteome</keyword>